<protein>
    <recommendedName>
        <fullName evidence="3">Virginiamycin B lyase</fullName>
    </recommendedName>
</protein>
<dbReference type="PANTHER" id="PTHR40274">
    <property type="entry name" value="VIRGINIAMYCIN B LYASE"/>
    <property type="match status" value="1"/>
</dbReference>
<dbReference type="EMBL" id="JANTEZ010000003">
    <property type="protein sequence ID" value="MCS5714889.1"/>
    <property type="molecule type" value="Genomic_DNA"/>
</dbReference>
<comment type="caution">
    <text evidence="1">The sequence shown here is derived from an EMBL/GenBank/DDBJ whole genome shotgun (WGS) entry which is preliminary data.</text>
</comment>
<dbReference type="InterPro" id="IPR051344">
    <property type="entry name" value="Vgb"/>
</dbReference>
<evidence type="ECO:0008006" key="3">
    <source>
        <dbReference type="Google" id="ProtNLM"/>
    </source>
</evidence>
<reference evidence="1" key="1">
    <citation type="submission" date="2022-08" db="EMBL/GenBank/DDBJ databases">
        <authorList>
            <person name="Deng Y."/>
            <person name="Han X.-F."/>
            <person name="Zhang Y.-Q."/>
        </authorList>
    </citation>
    <scope>NUCLEOTIDE SEQUENCE</scope>
    <source>
        <strain evidence="1">CPCC 205716</strain>
    </source>
</reference>
<sequence length="338" mass="34266">MTTASASRSALVSLATAMATVLGVVVAVGGGAASAGAWELPPRDYASWHEYSPATAGGSPGPVVVAPGDIVWYADTLENEIVKVPAAAPAAVEHFRLGAFAPGISDLAAASDGTIWFGDFLNAAIGRLDPATGDVTEHPLGGAFDRATSLTPGPDGALWFGDPSNGGIGRIALDGTISRVPDPGGTGVYDIAAADDGRLWYTRDGAGSLGAYDPATGDLDIVPVGVSGFTGLTAAASGGVWVAGIDTLVKVETDGTVSKRISIPSAPFGSVVPRHLVSADDVDLAFTDADRGLGRVDLWGNVSFSKPPYAGTKPEHLGVTSYGSLWYSDRGRDTLGNV</sequence>
<evidence type="ECO:0000313" key="1">
    <source>
        <dbReference type="EMBL" id="MCS5714889.1"/>
    </source>
</evidence>
<gene>
    <name evidence="1" type="ORF">NVV95_10025</name>
</gene>
<keyword evidence="2" id="KW-1185">Reference proteome</keyword>
<dbReference type="PANTHER" id="PTHR40274:SF3">
    <property type="entry name" value="VIRGINIAMYCIN B LYASE"/>
    <property type="match status" value="1"/>
</dbReference>
<name>A0ABT2GJ20_9MICO</name>
<dbReference type="Gene3D" id="2.130.10.10">
    <property type="entry name" value="YVTN repeat-like/Quinoprotein amine dehydrogenase"/>
    <property type="match status" value="2"/>
</dbReference>
<accession>A0ABT2GJ20</accession>
<evidence type="ECO:0000313" key="2">
    <source>
        <dbReference type="Proteomes" id="UP001165580"/>
    </source>
</evidence>
<dbReference type="SUPFAM" id="SSF63829">
    <property type="entry name" value="Calcium-dependent phosphotriesterase"/>
    <property type="match status" value="1"/>
</dbReference>
<organism evidence="1 2">
    <name type="scientific">Herbiconiux gentiana</name>
    <dbReference type="NCBI Taxonomy" id="2970912"/>
    <lineage>
        <taxon>Bacteria</taxon>
        <taxon>Bacillati</taxon>
        <taxon>Actinomycetota</taxon>
        <taxon>Actinomycetes</taxon>
        <taxon>Micrococcales</taxon>
        <taxon>Microbacteriaceae</taxon>
        <taxon>Herbiconiux</taxon>
    </lineage>
</organism>
<dbReference type="RefSeq" id="WP_259486381.1">
    <property type="nucleotide sequence ID" value="NZ_JANTEZ010000003.1"/>
</dbReference>
<dbReference type="Proteomes" id="UP001165580">
    <property type="component" value="Unassembled WGS sequence"/>
</dbReference>
<proteinExistence type="predicted"/>
<dbReference type="InterPro" id="IPR015943">
    <property type="entry name" value="WD40/YVTN_repeat-like_dom_sf"/>
</dbReference>
<dbReference type="Pfam" id="PF24684">
    <property type="entry name" value="Vgb_lyase"/>
    <property type="match status" value="1"/>
</dbReference>